<dbReference type="STRING" id="1503925.TH53_04020"/>
<dbReference type="InterPro" id="IPR025245">
    <property type="entry name" value="DUF4197"/>
</dbReference>
<evidence type="ECO:0000313" key="4">
    <source>
        <dbReference type="Proteomes" id="UP000032049"/>
    </source>
</evidence>
<dbReference type="AlphaFoldDB" id="A0A0D0GMF7"/>
<comment type="caution">
    <text evidence="3">The sequence shown here is derived from an EMBL/GenBank/DDBJ whole genome shotgun (WGS) entry which is preliminary data.</text>
</comment>
<proteinExistence type="predicted"/>
<keyword evidence="4" id="KW-1185">Reference proteome</keyword>
<feature type="region of interest" description="Disordered" evidence="1">
    <location>
        <begin position="40"/>
        <end position="61"/>
    </location>
</feature>
<dbReference type="Proteomes" id="UP000032049">
    <property type="component" value="Unassembled WGS sequence"/>
</dbReference>
<evidence type="ECO:0000256" key="1">
    <source>
        <dbReference type="SAM" id="MobiDB-lite"/>
    </source>
</evidence>
<organism evidence="3 4">
    <name type="scientific">Pedobacter lusitanus</name>
    <dbReference type="NCBI Taxonomy" id="1503925"/>
    <lineage>
        <taxon>Bacteria</taxon>
        <taxon>Pseudomonadati</taxon>
        <taxon>Bacteroidota</taxon>
        <taxon>Sphingobacteriia</taxon>
        <taxon>Sphingobacteriales</taxon>
        <taxon>Sphingobacteriaceae</taxon>
        <taxon>Pedobacter</taxon>
    </lineage>
</organism>
<dbReference type="RefSeq" id="WP_041878601.1">
    <property type="nucleotide sequence ID" value="NZ_CP157278.1"/>
</dbReference>
<accession>A0A0D0GMF7</accession>
<dbReference type="OrthoDB" id="5292580at2"/>
<dbReference type="Pfam" id="PF13852">
    <property type="entry name" value="DUF4197"/>
    <property type="match status" value="1"/>
</dbReference>
<gene>
    <name evidence="3" type="ORF">TH53_04020</name>
</gene>
<dbReference type="EMBL" id="JXRA01000015">
    <property type="protein sequence ID" value="KIO78362.1"/>
    <property type="molecule type" value="Genomic_DNA"/>
</dbReference>
<evidence type="ECO:0000313" key="3">
    <source>
        <dbReference type="EMBL" id="KIO78362.1"/>
    </source>
</evidence>
<keyword evidence="2" id="KW-0732">Signal</keyword>
<feature type="signal peptide" evidence="2">
    <location>
        <begin position="1"/>
        <end position="21"/>
    </location>
</feature>
<name>A0A0D0GMF7_9SPHI</name>
<evidence type="ECO:0008006" key="5">
    <source>
        <dbReference type="Google" id="ProtNLM"/>
    </source>
</evidence>
<protein>
    <recommendedName>
        <fullName evidence="5">DUF4197 domain-containing protein</fullName>
    </recommendedName>
</protein>
<feature type="chain" id="PRO_5002210659" description="DUF4197 domain-containing protein" evidence="2">
    <location>
        <begin position="22"/>
        <end position="270"/>
    </location>
</feature>
<sequence>MNKIKLLSLAFAAIALNTYNAQSQSLGSILKKVKSATETKTTTTQPANQQTNQPTATATTSTAVKPSTLEIGTGIKQALEAGISKGADQLSMKDGFLGNMAVKILFPPEAQKVEKALRSVGLGSLADNVVTSLNRAAEDAAKEAKPIFVSAIKQMTITDATNILLGSENSATEYFKKATTSQLMEKFKPVVTSSLSKVGAAKYWGDATNQYNKLPLVKPVTTDLTGYVTQKAVEGMFIQVAQEEAAIRNNLGGRTTSVLQKVFGYADQKK</sequence>
<evidence type="ECO:0000256" key="2">
    <source>
        <dbReference type="SAM" id="SignalP"/>
    </source>
</evidence>
<reference evidence="3 4" key="1">
    <citation type="submission" date="2015-01" db="EMBL/GenBank/DDBJ databases">
        <title>Draft genome sequence of Pedobacter sp. NL19 isolated from sludge of an effluent treatment pond in an abandoned uranium mine.</title>
        <authorList>
            <person name="Santos T."/>
            <person name="Caetano T."/>
            <person name="Covas C."/>
            <person name="Cruz A."/>
            <person name="Mendo S."/>
        </authorList>
    </citation>
    <scope>NUCLEOTIDE SEQUENCE [LARGE SCALE GENOMIC DNA]</scope>
    <source>
        <strain evidence="3 4">NL19</strain>
    </source>
</reference>